<feature type="domain" description="ABC3 transporter permease C-terminal" evidence="8">
    <location>
        <begin position="285"/>
        <end position="408"/>
    </location>
</feature>
<dbReference type="Pfam" id="PF12704">
    <property type="entry name" value="MacB_PCD"/>
    <property type="match status" value="1"/>
</dbReference>
<evidence type="ECO:0000313" key="11">
    <source>
        <dbReference type="Proteomes" id="UP000232196"/>
    </source>
</evidence>
<evidence type="ECO:0000313" key="10">
    <source>
        <dbReference type="EMBL" id="PJZ25791.1"/>
    </source>
</evidence>
<sequence length="415" mass="45825">MLFIALRQMSARKKQTILTLLGIIFGATAYIVISGIMLGLREYLIDQLVNNDAHIRISSQVKIIGEKDLDQILFRSKEIPFWSVPPSGRRDTEQIENQAGWQKKVASDPEVEASSPQLQIKVIYRRGKIAEAGRIIGVKPEFQAKVARIKENIIQGDFLEIKESGNKLVIGEGLRLLLGARISDTVYISTGKSEPIPFKIAASFQMGNKAIDESTAFANLGDVQNLNQTPNRISDIAVRLKDVSRATLKAREWAESGDVKVQSWEDVNATFISLFKMQDAIRYALVGTILLVAGFGIYNILNIVIGQKRREIAILRSIGYEAGDILKIFLIQGLILGIAGGVLGMSLGNLICRRLEHVSFSNPLMQTKSGMMMVSFAPSIYFQAFLLAFIATLIASIFPARSASKLSPIEIIRGE</sequence>
<organism evidence="10 11">
    <name type="scientific">Leptospira hartskeerlii</name>
    <dbReference type="NCBI Taxonomy" id="2023177"/>
    <lineage>
        <taxon>Bacteria</taxon>
        <taxon>Pseudomonadati</taxon>
        <taxon>Spirochaetota</taxon>
        <taxon>Spirochaetia</taxon>
        <taxon>Leptospirales</taxon>
        <taxon>Leptospiraceae</taxon>
        <taxon>Leptospira</taxon>
    </lineage>
</organism>
<keyword evidence="3" id="KW-1003">Cell membrane</keyword>
<dbReference type="PANTHER" id="PTHR30489:SF0">
    <property type="entry name" value="LIPOPROTEIN-RELEASING SYSTEM TRANSMEMBRANE PROTEIN LOLE"/>
    <property type="match status" value="1"/>
</dbReference>
<dbReference type="EMBL" id="NPDN01000004">
    <property type="protein sequence ID" value="PJZ25791.1"/>
    <property type="molecule type" value="Genomic_DNA"/>
</dbReference>
<evidence type="ECO:0000259" key="9">
    <source>
        <dbReference type="Pfam" id="PF12704"/>
    </source>
</evidence>
<dbReference type="InterPro" id="IPR003838">
    <property type="entry name" value="ABC3_permease_C"/>
</dbReference>
<comment type="caution">
    <text evidence="10">The sequence shown here is derived from an EMBL/GenBank/DDBJ whole genome shotgun (WGS) entry which is preliminary data.</text>
</comment>
<feature type="transmembrane region" description="Helical" evidence="7">
    <location>
        <begin position="283"/>
        <end position="305"/>
    </location>
</feature>
<evidence type="ECO:0000256" key="4">
    <source>
        <dbReference type="ARBA" id="ARBA00022692"/>
    </source>
</evidence>
<reference evidence="10 11" key="1">
    <citation type="submission" date="2017-07" db="EMBL/GenBank/DDBJ databases">
        <title>Leptospira spp. isolated from tropical soils.</title>
        <authorList>
            <person name="Thibeaux R."/>
            <person name="Iraola G."/>
            <person name="Ferres I."/>
            <person name="Bierque E."/>
            <person name="Girault D."/>
            <person name="Soupe-Gilbert M.-E."/>
            <person name="Picardeau M."/>
            <person name="Goarant C."/>
        </authorList>
    </citation>
    <scope>NUCLEOTIDE SEQUENCE [LARGE SCALE GENOMIC DNA]</scope>
    <source>
        <strain evidence="10 11">MCA1-C-A1</strain>
    </source>
</reference>
<name>A0A2M9XDL4_9LEPT</name>
<comment type="subcellular location">
    <subcellularLocation>
        <location evidence="1">Cell membrane</location>
        <topology evidence="1">Multi-pass membrane protein</topology>
    </subcellularLocation>
</comment>
<keyword evidence="4 7" id="KW-0812">Transmembrane</keyword>
<evidence type="ECO:0000256" key="1">
    <source>
        <dbReference type="ARBA" id="ARBA00004651"/>
    </source>
</evidence>
<evidence type="ECO:0000256" key="3">
    <source>
        <dbReference type="ARBA" id="ARBA00022475"/>
    </source>
</evidence>
<evidence type="ECO:0000256" key="7">
    <source>
        <dbReference type="SAM" id="Phobius"/>
    </source>
</evidence>
<dbReference type="PANTHER" id="PTHR30489">
    <property type="entry name" value="LIPOPROTEIN-RELEASING SYSTEM TRANSMEMBRANE PROTEIN LOLE"/>
    <property type="match status" value="1"/>
</dbReference>
<feature type="transmembrane region" description="Helical" evidence="7">
    <location>
        <begin position="371"/>
        <end position="398"/>
    </location>
</feature>
<dbReference type="GO" id="GO:0044874">
    <property type="term" value="P:lipoprotein localization to outer membrane"/>
    <property type="evidence" value="ECO:0007669"/>
    <property type="project" value="TreeGrafter"/>
</dbReference>
<evidence type="ECO:0000256" key="5">
    <source>
        <dbReference type="ARBA" id="ARBA00022989"/>
    </source>
</evidence>
<feature type="transmembrane region" description="Helical" evidence="7">
    <location>
        <begin position="17"/>
        <end position="40"/>
    </location>
</feature>
<evidence type="ECO:0000256" key="2">
    <source>
        <dbReference type="ARBA" id="ARBA00005236"/>
    </source>
</evidence>
<dbReference type="RefSeq" id="WP_100706432.1">
    <property type="nucleotide sequence ID" value="NZ_NPDL01000001.1"/>
</dbReference>
<dbReference type="Proteomes" id="UP000232196">
    <property type="component" value="Unassembled WGS sequence"/>
</dbReference>
<feature type="transmembrane region" description="Helical" evidence="7">
    <location>
        <begin position="325"/>
        <end position="351"/>
    </location>
</feature>
<dbReference type="InterPro" id="IPR025857">
    <property type="entry name" value="MacB_PCD"/>
</dbReference>
<comment type="similarity">
    <text evidence="2">Belongs to the ABC-4 integral membrane protein family. LolC/E subfamily.</text>
</comment>
<proteinExistence type="inferred from homology"/>
<evidence type="ECO:0000256" key="6">
    <source>
        <dbReference type="ARBA" id="ARBA00023136"/>
    </source>
</evidence>
<dbReference type="AlphaFoldDB" id="A0A2M9XDL4"/>
<feature type="domain" description="MacB-like periplasmic core" evidence="9">
    <location>
        <begin position="16"/>
        <end position="246"/>
    </location>
</feature>
<keyword evidence="6 7" id="KW-0472">Membrane</keyword>
<dbReference type="InterPro" id="IPR051447">
    <property type="entry name" value="Lipoprotein-release_system"/>
</dbReference>
<keyword evidence="5 7" id="KW-1133">Transmembrane helix</keyword>
<protein>
    <submittedName>
        <fullName evidence="10">Permease</fullName>
    </submittedName>
</protein>
<keyword evidence="11" id="KW-1185">Reference proteome</keyword>
<gene>
    <name evidence="10" type="ORF">CH357_09135</name>
</gene>
<accession>A0A2M9XDL4</accession>
<dbReference type="OrthoDB" id="9770036at2"/>
<dbReference type="Pfam" id="PF02687">
    <property type="entry name" value="FtsX"/>
    <property type="match status" value="1"/>
</dbReference>
<dbReference type="GO" id="GO:0098797">
    <property type="term" value="C:plasma membrane protein complex"/>
    <property type="evidence" value="ECO:0007669"/>
    <property type="project" value="TreeGrafter"/>
</dbReference>
<evidence type="ECO:0000259" key="8">
    <source>
        <dbReference type="Pfam" id="PF02687"/>
    </source>
</evidence>